<feature type="coiled-coil region" evidence="8">
    <location>
        <begin position="53"/>
        <end position="80"/>
    </location>
</feature>
<evidence type="ECO:0000256" key="8">
    <source>
        <dbReference type="SAM" id="Coils"/>
    </source>
</evidence>
<dbReference type="GO" id="GO:0004674">
    <property type="term" value="F:protein serine/threonine kinase activity"/>
    <property type="evidence" value="ECO:0007669"/>
    <property type="project" value="UniProtKB-KW"/>
</dbReference>
<evidence type="ECO:0000256" key="1">
    <source>
        <dbReference type="ARBA" id="ARBA00022527"/>
    </source>
</evidence>
<keyword evidence="8" id="KW-0175">Coiled coil</keyword>
<keyword evidence="4" id="KW-0418">Kinase</keyword>
<evidence type="ECO:0000256" key="4">
    <source>
        <dbReference type="ARBA" id="ARBA00022777"/>
    </source>
</evidence>
<keyword evidence="3 6" id="KW-0547">Nucleotide-binding</keyword>
<comment type="caution">
    <text evidence="10">The sequence shown here is derived from an EMBL/GenBank/DDBJ whole genome shotgun (WGS) entry which is preliminary data.</text>
</comment>
<sequence length="420" mass="48284">MEYDDDILEIWTEYGMTIQDNQVEVVDLTMTPPSPEPKSIKKLEIPREYEHLRLQYHEEFNQLQAELQSLEQELGHKRRDLDLEELYVDKVKRQPITSLEHEQTLRNLQERLVKKRSSFRAERTRHAQLQRRISIQNRSFFNDLPCLCGELQLRHVLGRGSTSEVWQAFCLPTISFVAVKLSTNLASAEQEYNNHKMIASNSSRYVVPIYSLLFTTVHDIPYAAITMEYMECDLAHFLETHRPCAPLLARHILQQIALALAYMHQNNIAHCDLKPANIMVADANGAVTLRLSDFHLSRSKTDPIIVGSMASPGYAPPEWHLLSSTHESHMAATTYEKFDVWGLGVIFFQCLFGRHPMGSFASKVELKQQMLNYTKLHDLVFPAPVADVDKAILLECLRPQWESRPTALQVLHLLSPKSLT</sequence>
<dbReference type="GO" id="GO:0005524">
    <property type="term" value="F:ATP binding"/>
    <property type="evidence" value="ECO:0007669"/>
    <property type="project" value="UniProtKB-UniRule"/>
</dbReference>
<dbReference type="PROSITE" id="PS00108">
    <property type="entry name" value="PROTEIN_KINASE_ST"/>
    <property type="match status" value="1"/>
</dbReference>
<protein>
    <recommendedName>
        <fullName evidence="9">Protein kinase domain-containing protein</fullName>
    </recommendedName>
</protein>
<dbReference type="InterPro" id="IPR011009">
    <property type="entry name" value="Kinase-like_dom_sf"/>
</dbReference>
<feature type="domain" description="Protein kinase" evidence="9">
    <location>
        <begin position="151"/>
        <end position="415"/>
    </location>
</feature>
<dbReference type="Gene3D" id="1.10.510.10">
    <property type="entry name" value="Transferase(Phosphotransferase) domain 1"/>
    <property type="match status" value="1"/>
</dbReference>
<accession>A0A6G0WBV3</accession>
<organism evidence="10 11">
    <name type="scientific">Aphanomyces euteiches</name>
    <dbReference type="NCBI Taxonomy" id="100861"/>
    <lineage>
        <taxon>Eukaryota</taxon>
        <taxon>Sar</taxon>
        <taxon>Stramenopiles</taxon>
        <taxon>Oomycota</taxon>
        <taxon>Saprolegniomycetes</taxon>
        <taxon>Saprolegniales</taxon>
        <taxon>Verrucalvaceae</taxon>
        <taxon>Aphanomyces</taxon>
    </lineage>
</organism>
<gene>
    <name evidence="10" type="ORF">Ae201684_016729</name>
</gene>
<evidence type="ECO:0000313" key="11">
    <source>
        <dbReference type="Proteomes" id="UP000481153"/>
    </source>
</evidence>
<keyword evidence="11" id="KW-1185">Reference proteome</keyword>
<keyword evidence="1 7" id="KW-0723">Serine/threonine-protein kinase</keyword>
<dbReference type="SMART" id="SM00220">
    <property type="entry name" value="S_TKc"/>
    <property type="match status" value="1"/>
</dbReference>
<dbReference type="PROSITE" id="PS50011">
    <property type="entry name" value="PROTEIN_KINASE_DOM"/>
    <property type="match status" value="1"/>
</dbReference>
<dbReference type="PROSITE" id="PS00107">
    <property type="entry name" value="PROTEIN_KINASE_ATP"/>
    <property type="match status" value="1"/>
</dbReference>
<dbReference type="CDD" id="cd14014">
    <property type="entry name" value="STKc_PknB_like"/>
    <property type="match status" value="1"/>
</dbReference>
<dbReference type="EMBL" id="VJMJ01000266">
    <property type="protein sequence ID" value="KAF0724666.1"/>
    <property type="molecule type" value="Genomic_DNA"/>
</dbReference>
<dbReference type="GO" id="GO:0035556">
    <property type="term" value="P:intracellular signal transduction"/>
    <property type="evidence" value="ECO:0007669"/>
    <property type="project" value="TreeGrafter"/>
</dbReference>
<dbReference type="InterPro" id="IPR008271">
    <property type="entry name" value="Ser/Thr_kinase_AS"/>
</dbReference>
<name>A0A6G0WBV3_9STRA</name>
<dbReference type="VEuPathDB" id="FungiDB:AeMF1_010779"/>
<keyword evidence="2" id="KW-0808">Transferase</keyword>
<dbReference type="PANTHER" id="PTHR22974">
    <property type="entry name" value="MIXED LINEAGE PROTEIN KINASE"/>
    <property type="match status" value="1"/>
</dbReference>
<evidence type="ECO:0000256" key="6">
    <source>
        <dbReference type="PROSITE-ProRule" id="PRU10141"/>
    </source>
</evidence>
<evidence type="ECO:0000313" key="10">
    <source>
        <dbReference type="EMBL" id="KAF0724666.1"/>
    </source>
</evidence>
<dbReference type="InterPro" id="IPR017441">
    <property type="entry name" value="Protein_kinase_ATP_BS"/>
</dbReference>
<dbReference type="AlphaFoldDB" id="A0A6G0WBV3"/>
<evidence type="ECO:0000256" key="2">
    <source>
        <dbReference type="ARBA" id="ARBA00022679"/>
    </source>
</evidence>
<dbReference type="GO" id="GO:0007059">
    <property type="term" value="P:chromosome segregation"/>
    <property type="evidence" value="ECO:0007669"/>
    <property type="project" value="TreeGrafter"/>
</dbReference>
<dbReference type="InterPro" id="IPR000719">
    <property type="entry name" value="Prot_kinase_dom"/>
</dbReference>
<dbReference type="Proteomes" id="UP000481153">
    <property type="component" value="Unassembled WGS sequence"/>
</dbReference>
<feature type="binding site" evidence="6">
    <location>
        <position position="180"/>
    </location>
    <ligand>
        <name>ATP</name>
        <dbReference type="ChEBI" id="CHEBI:30616"/>
    </ligand>
</feature>
<evidence type="ECO:0000256" key="7">
    <source>
        <dbReference type="RuleBase" id="RU000304"/>
    </source>
</evidence>
<keyword evidence="5 6" id="KW-0067">ATP-binding</keyword>
<evidence type="ECO:0000259" key="9">
    <source>
        <dbReference type="PROSITE" id="PS50011"/>
    </source>
</evidence>
<proteinExistence type="inferred from homology"/>
<evidence type="ECO:0000256" key="5">
    <source>
        <dbReference type="ARBA" id="ARBA00022840"/>
    </source>
</evidence>
<dbReference type="SUPFAM" id="SSF56112">
    <property type="entry name" value="Protein kinase-like (PK-like)"/>
    <property type="match status" value="1"/>
</dbReference>
<evidence type="ECO:0000256" key="3">
    <source>
        <dbReference type="ARBA" id="ARBA00022741"/>
    </source>
</evidence>
<reference evidence="10 11" key="1">
    <citation type="submission" date="2019-07" db="EMBL/GenBank/DDBJ databases">
        <title>Genomics analysis of Aphanomyces spp. identifies a new class of oomycete effector associated with host adaptation.</title>
        <authorList>
            <person name="Gaulin E."/>
        </authorList>
    </citation>
    <scope>NUCLEOTIDE SEQUENCE [LARGE SCALE GENOMIC DNA]</scope>
    <source>
        <strain evidence="10 11">ATCC 201684</strain>
    </source>
</reference>
<dbReference type="PANTHER" id="PTHR22974:SF23">
    <property type="entry name" value="TOUSLED-LIKE KINASE, ISOFORM G"/>
    <property type="match status" value="1"/>
</dbReference>
<comment type="similarity">
    <text evidence="7">Belongs to the protein kinase superfamily.</text>
</comment>
<dbReference type="GO" id="GO:0005634">
    <property type="term" value="C:nucleus"/>
    <property type="evidence" value="ECO:0007669"/>
    <property type="project" value="TreeGrafter"/>
</dbReference>
<dbReference type="Pfam" id="PF00069">
    <property type="entry name" value="Pkinase"/>
    <property type="match status" value="1"/>
</dbReference>